<keyword evidence="2" id="KW-1185">Reference proteome</keyword>
<protein>
    <submittedName>
        <fullName evidence="1">Uncharacterized protein</fullName>
    </submittedName>
</protein>
<accession>A0A016UNX9</accession>
<proteinExistence type="predicted"/>
<reference evidence="2" key="1">
    <citation type="journal article" date="2015" name="Nat. Genet.">
        <title>The genome and transcriptome of the zoonotic hookworm Ancylostoma ceylanicum identify infection-specific gene families.</title>
        <authorList>
            <person name="Schwarz E.M."/>
            <person name="Hu Y."/>
            <person name="Antoshechkin I."/>
            <person name="Miller M.M."/>
            <person name="Sternberg P.W."/>
            <person name="Aroian R.V."/>
        </authorList>
    </citation>
    <scope>NUCLEOTIDE SEQUENCE</scope>
    <source>
        <strain evidence="2">HY135</strain>
    </source>
</reference>
<sequence length="184" mass="20969">MVVAVVVELVPDTTASVAVESLLQEEAHNHLKEHNFFFRKHWNSVHFVPFTFIFQRKCFWLDLEICNGSEAMRLDSSSEGGEATELTLNSTQESWIWAGYMWEQNHGDTMFVRQSSMAAVHLATRISRNECRKFGKEMRRCRTSTSSAAASSSSIRGIRTKTQHDTCTIVELTLLATGLHKKRE</sequence>
<dbReference type="EMBL" id="JARK01001367">
    <property type="protein sequence ID" value="EYC17089.1"/>
    <property type="molecule type" value="Genomic_DNA"/>
</dbReference>
<dbReference type="AlphaFoldDB" id="A0A016UNX9"/>
<dbReference type="Proteomes" id="UP000024635">
    <property type="component" value="Unassembled WGS sequence"/>
</dbReference>
<gene>
    <name evidence="1" type="primary">Acey_s0031.g2269</name>
    <name evidence="1" type="ORF">Y032_0031g2269</name>
</gene>
<name>A0A016UNX9_9BILA</name>
<evidence type="ECO:0000313" key="2">
    <source>
        <dbReference type="Proteomes" id="UP000024635"/>
    </source>
</evidence>
<evidence type="ECO:0000313" key="1">
    <source>
        <dbReference type="EMBL" id="EYC17089.1"/>
    </source>
</evidence>
<organism evidence="1 2">
    <name type="scientific">Ancylostoma ceylanicum</name>
    <dbReference type="NCBI Taxonomy" id="53326"/>
    <lineage>
        <taxon>Eukaryota</taxon>
        <taxon>Metazoa</taxon>
        <taxon>Ecdysozoa</taxon>
        <taxon>Nematoda</taxon>
        <taxon>Chromadorea</taxon>
        <taxon>Rhabditida</taxon>
        <taxon>Rhabditina</taxon>
        <taxon>Rhabditomorpha</taxon>
        <taxon>Strongyloidea</taxon>
        <taxon>Ancylostomatidae</taxon>
        <taxon>Ancylostomatinae</taxon>
        <taxon>Ancylostoma</taxon>
    </lineage>
</organism>
<comment type="caution">
    <text evidence="1">The sequence shown here is derived from an EMBL/GenBank/DDBJ whole genome shotgun (WGS) entry which is preliminary data.</text>
</comment>